<evidence type="ECO:0000313" key="1">
    <source>
        <dbReference type="EMBL" id="MCD2196297.1"/>
    </source>
</evidence>
<organism evidence="1 2">
    <name type="scientific">Actinomycetospora endophytica</name>
    <dbReference type="NCBI Taxonomy" id="2291215"/>
    <lineage>
        <taxon>Bacteria</taxon>
        <taxon>Bacillati</taxon>
        <taxon>Actinomycetota</taxon>
        <taxon>Actinomycetes</taxon>
        <taxon>Pseudonocardiales</taxon>
        <taxon>Pseudonocardiaceae</taxon>
        <taxon>Actinomycetospora</taxon>
    </lineage>
</organism>
<dbReference type="RefSeq" id="WP_230738149.1">
    <property type="nucleotide sequence ID" value="NZ_JAJNDB010000005.1"/>
</dbReference>
<protein>
    <submittedName>
        <fullName evidence="1">SRPBCC family protein</fullName>
    </submittedName>
</protein>
<dbReference type="InterPro" id="IPR023393">
    <property type="entry name" value="START-like_dom_sf"/>
</dbReference>
<dbReference type="Pfam" id="PF10604">
    <property type="entry name" value="Polyketide_cyc2"/>
    <property type="match status" value="1"/>
</dbReference>
<keyword evidence="2" id="KW-1185">Reference proteome</keyword>
<comment type="caution">
    <text evidence="1">The sequence shown here is derived from an EMBL/GenBank/DDBJ whole genome shotgun (WGS) entry which is preliminary data.</text>
</comment>
<reference evidence="1 2" key="1">
    <citation type="submission" date="2021-11" db="EMBL/GenBank/DDBJ databases">
        <title>Draft genome sequence of Actinomycetospora sp. SF1 isolated from the rhizosphere soil.</title>
        <authorList>
            <person name="Duangmal K."/>
            <person name="Chantavorakit T."/>
        </authorList>
    </citation>
    <scope>NUCLEOTIDE SEQUENCE [LARGE SCALE GENOMIC DNA]</scope>
    <source>
        <strain evidence="1 2">TBRC 5722</strain>
    </source>
</reference>
<name>A0ABS8PEE8_9PSEU</name>
<dbReference type="Proteomes" id="UP001199469">
    <property type="component" value="Unassembled WGS sequence"/>
</dbReference>
<gene>
    <name evidence="1" type="ORF">LQ327_23255</name>
</gene>
<dbReference type="InterPro" id="IPR019587">
    <property type="entry name" value="Polyketide_cyclase/dehydratase"/>
</dbReference>
<proteinExistence type="predicted"/>
<dbReference type="EMBL" id="JAJNDB010000005">
    <property type="protein sequence ID" value="MCD2196297.1"/>
    <property type="molecule type" value="Genomic_DNA"/>
</dbReference>
<accession>A0ABS8PEE8</accession>
<dbReference type="Gene3D" id="3.30.530.20">
    <property type="match status" value="1"/>
</dbReference>
<dbReference type="SUPFAM" id="SSF55961">
    <property type="entry name" value="Bet v1-like"/>
    <property type="match status" value="1"/>
</dbReference>
<dbReference type="CDD" id="cd07812">
    <property type="entry name" value="SRPBCC"/>
    <property type="match status" value="1"/>
</dbReference>
<sequence length="152" mass="17126">MEFTYTDSIHVAAAPQAVYDVVSDVTRTGEWSPICARCEWDDGDGPRVGAHFTGFNVKPDREWETRSEVVAAEPGRLFRWTVSGGRVFWGFEIAPDGEGSRLTETWEFPQVGRDFFRERYGDRAEEEIAIRVADARAGIPETLAAIKRVIEV</sequence>
<evidence type="ECO:0000313" key="2">
    <source>
        <dbReference type="Proteomes" id="UP001199469"/>
    </source>
</evidence>